<accession>A0A088RNS5</accession>
<proteinExistence type="predicted"/>
<dbReference type="InterPro" id="IPR036034">
    <property type="entry name" value="PDZ_sf"/>
</dbReference>
<feature type="region of interest" description="Disordered" evidence="2">
    <location>
        <begin position="1"/>
        <end position="22"/>
    </location>
</feature>
<dbReference type="InterPro" id="IPR035269">
    <property type="entry name" value="PSMD9"/>
</dbReference>
<reference evidence="4 5" key="1">
    <citation type="journal article" date="2015" name="Sci. Rep.">
        <title>The genome of Leishmania panamensis: insights into genomics of the L. (Viannia) subgenus.</title>
        <authorList>
            <person name="Llanes A."/>
            <person name="Restrepo C.M."/>
            <person name="Vecchio G.D."/>
            <person name="Anguizola F.J."/>
            <person name="Lleonart R."/>
        </authorList>
    </citation>
    <scope>NUCLEOTIDE SEQUENCE [LARGE SCALE GENOMIC DNA]</scope>
    <source>
        <strain evidence="4 5">MHOM/PA/94/PSC-1</strain>
    </source>
</reference>
<dbReference type="PANTHER" id="PTHR12651">
    <property type="entry name" value="26S PROTEASOME NON-ATPASE REGULATORY SUBUNIT 9"/>
    <property type="match status" value="1"/>
</dbReference>
<evidence type="ECO:0000256" key="1">
    <source>
        <dbReference type="ARBA" id="ARBA00023186"/>
    </source>
</evidence>
<dbReference type="OrthoDB" id="72325at2759"/>
<dbReference type="Pfam" id="PF18265">
    <property type="entry name" value="Nas2_N"/>
    <property type="match status" value="1"/>
</dbReference>
<dbReference type="GeneID" id="22573606"/>
<protein>
    <submittedName>
        <fullName evidence="4">Proteasome 26S non-ATPase subunit 9, putative</fullName>
    </submittedName>
</protein>
<keyword evidence="5" id="KW-1185">Reference proteome</keyword>
<name>A0A088RNS5_LEIPA</name>
<evidence type="ECO:0000313" key="4">
    <source>
        <dbReference type="EMBL" id="AIN96904.1"/>
    </source>
</evidence>
<feature type="domain" description="Nas2 N-terminal" evidence="3">
    <location>
        <begin position="36"/>
        <end position="113"/>
    </location>
</feature>
<gene>
    <name evidence="4" type="ORF">LPMP_160290</name>
</gene>
<dbReference type="VEuPathDB" id="TriTrypDB:LPAL13_000032300"/>
<evidence type="ECO:0000256" key="2">
    <source>
        <dbReference type="SAM" id="MobiDB-lite"/>
    </source>
</evidence>
<dbReference type="Proteomes" id="UP000063063">
    <property type="component" value="Chromosome 16"/>
</dbReference>
<dbReference type="SUPFAM" id="SSF50156">
    <property type="entry name" value="PDZ domain-like"/>
    <property type="match status" value="1"/>
</dbReference>
<organism evidence="4 5">
    <name type="scientific">Leishmania panamensis</name>
    <dbReference type="NCBI Taxonomy" id="5679"/>
    <lineage>
        <taxon>Eukaryota</taxon>
        <taxon>Discoba</taxon>
        <taxon>Euglenozoa</taxon>
        <taxon>Kinetoplastea</taxon>
        <taxon>Metakinetoplastina</taxon>
        <taxon>Trypanosomatida</taxon>
        <taxon>Trypanosomatidae</taxon>
        <taxon>Leishmaniinae</taxon>
        <taxon>Leishmania</taxon>
        <taxon>Leishmania guyanensis species complex</taxon>
    </lineage>
</organism>
<dbReference type="Gene3D" id="2.30.42.10">
    <property type="match status" value="1"/>
</dbReference>
<dbReference type="GO" id="GO:0000502">
    <property type="term" value="C:proteasome complex"/>
    <property type="evidence" value="ECO:0007669"/>
    <property type="project" value="UniProtKB-KW"/>
</dbReference>
<dbReference type="RefSeq" id="XP_010697557.1">
    <property type="nucleotide sequence ID" value="XM_010699255.1"/>
</dbReference>
<dbReference type="GO" id="GO:0005737">
    <property type="term" value="C:cytoplasm"/>
    <property type="evidence" value="ECO:0007669"/>
    <property type="project" value="TreeGrafter"/>
</dbReference>
<keyword evidence="1" id="KW-0143">Chaperone</keyword>
<dbReference type="VEuPathDB" id="TriTrypDB:LPMP_160290"/>
<sequence>MSAPNIEDVVEVEDRRTPVDTSSIDDMDREALRDELRRLDSQKAALEAKLTDALQYLASTPVGLHGRLLDNEGFPRDDCDLYAVRTARNTADSTRNDLRALGEKMYSLLSALHRQTQEEAQLQMVQDAAARRQRQAAVEKRAQRIAELQRVAQLKPCLVVAKVDANSPAEEAGLSVGMQVLQYGVITRTELNAEGLQALARETAAHEGEPIVVWVRKPSELEDDPFELVLVPQRWQGAGLLGCALDKVEDETA</sequence>
<dbReference type="AlphaFoldDB" id="A0A088RNS5"/>
<dbReference type="InterPro" id="IPR040815">
    <property type="entry name" value="Nas2_N"/>
</dbReference>
<dbReference type="Gene3D" id="6.10.140.1710">
    <property type="match status" value="1"/>
</dbReference>
<dbReference type="eggNOG" id="KOG3129">
    <property type="taxonomic scope" value="Eukaryota"/>
</dbReference>
<dbReference type="EMBL" id="CP009385">
    <property type="protein sequence ID" value="AIN96904.1"/>
    <property type="molecule type" value="Genomic_DNA"/>
</dbReference>
<dbReference type="PANTHER" id="PTHR12651:SF1">
    <property type="entry name" value="26S PROTEASOME NON-ATPASE REGULATORY SUBUNIT 9"/>
    <property type="match status" value="1"/>
</dbReference>
<dbReference type="GO" id="GO:0070682">
    <property type="term" value="P:proteasome regulatory particle assembly"/>
    <property type="evidence" value="ECO:0007669"/>
    <property type="project" value="InterPro"/>
</dbReference>
<evidence type="ECO:0000259" key="3">
    <source>
        <dbReference type="Pfam" id="PF18265"/>
    </source>
</evidence>
<evidence type="ECO:0000313" key="5">
    <source>
        <dbReference type="Proteomes" id="UP000063063"/>
    </source>
</evidence>
<dbReference type="GO" id="GO:0005634">
    <property type="term" value="C:nucleus"/>
    <property type="evidence" value="ECO:0007669"/>
    <property type="project" value="TreeGrafter"/>
</dbReference>
<dbReference type="KEGG" id="lpan:LPMP_160290"/>
<keyword evidence="4" id="KW-0647">Proteasome</keyword>